<gene>
    <name evidence="1" type="ORF">EVAR_84537_1</name>
</gene>
<name>A0A4C1UHS6_EUMVA</name>
<evidence type="ECO:0000313" key="2">
    <source>
        <dbReference type="Proteomes" id="UP000299102"/>
    </source>
</evidence>
<reference evidence="1 2" key="1">
    <citation type="journal article" date="2019" name="Commun. Biol.">
        <title>The bagworm genome reveals a unique fibroin gene that provides high tensile strength.</title>
        <authorList>
            <person name="Kono N."/>
            <person name="Nakamura H."/>
            <person name="Ohtoshi R."/>
            <person name="Tomita M."/>
            <person name="Numata K."/>
            <person name="Arakawa K."/>
        </authorList>
    </citation>
    <scope>NUCLEOTIDE SEQUENCE [LARGE SCALE GENOMIC DNA]</scope>
</reference>
<organism evidence="1 2">
    <name type="scientific">Eumeta variegata</name>
    <name type="common">Bagworm moth</name>
    <name type="synonym">Eumeta japonica</name>
    <dbReference type="NCBI Taxonomy" id="151549"/>
    <lineage>
        <taxon>Eukaryota</taxon>
        <taxon>Metazoa</taxon>
        <taxon>Ecdysozoa</taxon>
        <taxon>Arthropoda</taxon>
        <taxon>Hexapoda</taxon>
        <taxon>Insecta</taxon>
        <taxon>Pterygota</taxon>
        <taxon>Neoptera</taxon>
        <taxon>Endopterygota</taxon>
        <taxon>Lepidoptera</taxon>
        <taxon>Glossata</taxon>
        <taxon>Ditrysia</taxon>
        <taxon>Tineoidea</taxon>
        <taxon>Psychidae</taxon>
        <taxon>Oiketicinae</taxon>
        <taxon>Eumeta</taxon>
    </lineage>
</organism>
<proteinExistence type="predicted"/>
<comment type="caution">
    <text evidence="1">The sequence shown here is derived from an EMBL/GenBank/DDBJ whole genome shotgun (WGS) entry which is preliminary data.</text>
</comment>
<protein>
    <submittedName>
        <fullName evidence="1">Uncharacterized protein</fullName>
    </submittedName>
</protein>
<dbReference type="Proteomes" id="UP000299102">
    <property type="component" value="Unassembled WGS sequence"/>
</dbReference>
<accession>A0A4C1UHS6</accession>
<keyword evidence="2" id="KW-1185">Reference proteome</keyword>
<evidence type="ECO:0000313" key="1">
    <source>
        <dbReference type="EMBL" id="GBP25978.1"/>
    </source>
</evidence>
<dbReference type="EMBL" id="BGZK01000174">
    <property type="protein sequence ID" value="GBP25978.1"/>
    <property type="molecule type" value="Genomic_DNA"/>
</dbReference>
<sequence>MPAAQYIEPRTRQIKGRNNEMQFDGARVMSGQGTGQSFLSADPAPGLSTGNVFSFIPETLNAPNALIMRNRALRNDHITSALCGWNPTDLALVNSDVDVATPLTIYVKIGRQLQLLKLILILIKQLMETEKKYLYINWYVLGIRMSRVQKICMHTCSECSRALHRWIPHDSKRPLNTSLWKTGPTAFYNDPKECKSV</sequence>
<dbReference type="AlphaFoldDB" id="A0A4C1UHS6"/>